<dbReference type="EMBL" id="RQTK01002308">
    <property type="protein sequence ID" value="RUS68566.1"/>
    <property type="molecule type" value="Genomic_DNA"/>
</dbReference>
<comment type="caution">
    <text evidence="1">The sequence shown here is derived from an EMBL/GenBank/DDBJ whole genome shotgun (WGS) entry which is preliminary data.</text>
</comment>
<protein>
    <submittedName>
        <fullName evidence="1">Uncharacterized protein</fullName>
    </submittedName>
</protein>
<proteinExistence type="predicted"/>
<reference evidence="1 2" key="1">
    <citation type="submission" date="2019-01" db="EMBL/GenBank/DDBJ databases">
        <title>A draft genome assembly of the solar-powered sea slug Elysia chlorotica.</title>
        <authorList>
            <person name="Cai H."/>
            <person name="Li Q."/>
            <person name="Fang X."/>
            <person name="Li J."/>
            <person name="Curtis N.E."/>
            <person name="Altenburger A."/>
            <person name="Shibata T."/>
            <person name="Feng M."/>
            <person name="Maeda T."/>
            <person name="Schwartz J.A."/>
            <person name="Shigenobu S."/>
            <person name="Lundholm N."/>
            <person name="Nishiyama T."/>
            <person name="Yang H."/>
            <person name="Hasebe M."/>
            <person name="Li S."/>
            <person name="Pierce S.K."/>
            <person name="Wang J."/>
        </authorList>
    </citation>
    <scope>NUCLEOTIDE SEQUENCE [LARGE SCALE GENOMIC DNA]</scope>
    <source>
        <strain evidence="1">EC2010</strain>
        <tissue evidence="1">Whole organism of an adult</tissue>
    </source>
</reference>
<name>A0A3S1AUF3_ELYCH</name>
<sequence length="532" mass="58602">MHAAYGSSASSSFSSSPAAGWGGGGGGGGGGSGGGASGLSERVKGKELQFSSQNTTILKTSVYAFVVNIDALFSTENRFVLASGGSYPVFGRSGVIMIPSAVVKLSSALPNTMYPETRPYLDKLLPMTAVWVGESKVCKILDWIYEDENVKANMEKFTKSLECHKDELFPGDVPPIDVPTEIKARIIETDLEAAEHEGVHHKTEEKDMDNDDKTGPWYAKFQNCCLVMPMCGIKLMRMVSKNHMFLNYSHFVPADGKSETFLGGDHNPVLGVFSMAEKFNVNAADLQAILHHKKIMYYVVKCSPAIIAEYRKLLRMCYRVGSGVSGDRHRAFADRCCYQNDDFERRTLVAITQSKLEDGHETMAHLAASMVYKTMNFSFAVQDYKYILDCEKEVAWTFLVGSMLGPYTAPNVAWLSSTDTGKRSKLKFGMISKSCLNNLQSTSSKWSRGVCGLTLYLMRRLQMNISPAKANMVFAARSIACTRCEGDCCALVWSNAYTDNIHISDAVKNRTAATQMLVSYGPFQPELQTNQV</sequence>
<keyword evidence="2" id="KW-1185">Reference proteome</keyword>
<gene>
    <name evidence="1" type="ORF">EGW08_023669</name>
</gene>
<dbReference type="Proteomes" id="UP000271974">
    <property type="component" value="Unassembled WGS sequence"/>
</dbReference>
<evidence type="ECO:0000313" key="2">
    <source>
        <dbReference type="Proteomes" id="UP000271974"/>
    </source>
</evidence>
<dbReference type="AlphaFoldDB" id="A0A3S1AUF3"/>
<organism evidence="1 2">
    <name type="scientific">Elysia chlorotica</name>
    <name type="common">Eastern emerald elysia</name>
    <name type="synonym">Sea slug</name>
    <dbReference type="NCBI Taxonomy" id="188477"/>
    <lineage>
        <taxon>Eukaryota</taxon>
        <taxon>Metazoa</taxon>
        <taxon>Spiralia</taxon>
        <taxon>Lophotrochozoa</taxon>
        <taxon>Mollusca</taxon>
        <taxon>Gastropoda</taxon>
        <taxon>Heterobranchia</taxon>
        <taxon>Euthyneura</taxon>
        <taxon>Panpulmonata</taxon>
        <taxon>Sacoglossa</taxon>
        <taxon>Placobranchoidea</taxon>
        <taxon>Plakobranchidae</taxon>
        <taxon>Elysia</taxon>
    </lineage>
</organism>
<accession>A0A3S1AUF3</accession>
<evidence type="ECO:0000313" key="1">
    <source>
        <dbReference type="EMBL" id="RUS68566.1"/>
    </source>
</evidence>